<evidence type="ECO:0000313" key="3">
    <source>
        <dbReference type="EMBL" id="SFL85366.1"/>
    </source>
</evidence>
<name>A0A1I4L3A9_9BURK</name>
<reference evidence="3 4" key="1">
    <citation type="submission" date="2016-10" db="EMBL/GenBank/DDBJ databases">
        <authorList>
            <person name="de Groot N.N."/>
        </authorList>
    </citation>
    <scope>NUCLEOTIDE SEQUENCE [LARGE SCALE GENOMIC DNA]</scope>
    <source>
        <strain evidence="3 4">ATCC 43154</strain>
    </source>
</reference>
<dbReference type="AlphaFoldDB" id="A0A1I4L3A9"/>
<dbReference type="EMBL" id="FOTW01000008">
    <property type="protein sequence ID" value="SFL85366.1"/>
    <property type="molecule type" value="Genomic_DNA"/>
</dbReference>
<dbReference type="Gene3D" id="3.40.50.1820">
    <property type="entry name" value="alpha/beta hydrolase"/>
    <property type="match status" value="1"/>
</dbReference>
<dbReference type="Proteomes" id="UP000199470">
    <property type="component" value="Unassembled WGS sequence"/>
</dbReference>
<evidence type="ECO:0000313" key="4">
    <source>
        <dbReference type="Proteomes" id="UP000199470"/>
    </source>
</evidence>
<dbReference type="RefSeq" id="WP_093386510.1">
    <property type="nucleotide sequence ID" value="NZ_FOTW01000008.1"/>
</dbReference>
<dbReference type="PANTHER" id="PTHR43194:SF2">
    <property type="entry name" value="PEROXISOMAL MEMBRANE PROTEIN LPX1"/>
    <property type="match status" value="1"/>
</dbReference>
<accession>A0A1I4L3A9</accession>
<dbReference type="STRING" id="758825.SAMN02982985_01799"/>
<dbReference type="SUPFAM" id="SSF53474">
    <property type="entry name" value="alpha/beta-Hydrolases"/>
    <property type="match status" value="1"/>
</dbReference>
<dbReference type="InterPro" id="IPR000073">
    <property type="entry name" value="AB_hydrolase_1"/>
</dbReference>
<feature type="chain" id="PRO_5011487575" evidence="1">
    <location>
        <begin position="26"/>
        <end position="296"/>
    </location>
</feature>
<proteinExistence type="predicted"/>
<protein>
    <submittedName>
        <fullName evidence="3">Pimeloyl-ACP methyl ester carboxylesterase</fullName>
    </submittedName>
</protein>
<feature type="signal peptide" evidence="1">
    <location>
        <begin position="1"/>
        <end position="25"/>
    </location>
</feature>
<dbReference type="PANTHER" id="PTHR43194">
    <property type="entry name" value="HYDROLASE ALPHA/BETA FOLD FAMILY"/>
    <property type="match status" value="1"/>
</dbReference>
<sequence length="296" mass="32259">MHCSPIRKLLATIAGLLLAHSPAQAATQPTAHPAFQVEVSGKGQAVILIPGLASAGQVWDGTVQHYCARQQRQCHVLTLAGFAGVPAIDTPLLASVERQLSDYIREQGLAQPLVIGHSLGGFVGLKLASDHPEQVGRLVVVDSLPALGAIQVPSMSGEQLRQMAAGMRENMLRQEPAAFRASQMQSLRTMASQPADVERIAGWGQRSDRASVIEAMAQMLADDLRQDIARIKAPTLVLGTWIAYKDYAPKAALEATFRQQYQQLAGVKIELSDSARHFIMYDDPAWMYDRIDQFIK</sequence>
<keyword evidence="1" id="KW-0732">Signal</keyword>
<dbReference type="InterPro" id="IPR050228">
    <property type="entry name" value="Carboxylesterase_BioH"/>
</dbReference>
<dbReference type="OrthoDB" id="5380819at2"/>
<feature type="domain" description="AB hydrolase-1" evidence="2">
    <location>
        <begin position="46"/>
        <end position="289"/>
    </location>
</feature>
<dbReference type="Pfam" id="PF12697">
    <property type="entry name" value="Abhydrolase_6"/>
    <property type="match status" value="1"/>
</dbReference>
<dbReference type="InterPro" id="IPR029058">
    <property type="entry name" value="AB_hydrolase_fold"/>
</dbReference>
<organism evidence="3 4">
    <name type="scientific">Rugamonas rubra</name>
    <dbReference type="NCBI Taxonomy" id="758825"/>
    <lineage>
        <taxon>Bacteria</taxon>
        <taxon>Pseudomonadati</taxon>
        <taxon>Pseudomonadota</taxon>
        <taxon>Betaproteobacteria</taxon>
        <taxon>Burkholderiales</taxon>
        <taxon>Oxalobacteraceae</taxon>
        <taxon>Telluria group</taxon>
        <taxon>Rugamonas</taxon>
    </lineage>
</organism>
<gene>
    <name evidence="3" type="ORF">SAMN02982985_01799</name>
</gene>
<evidence type="ECO:0000256" key="1">
    <source>
        <dbReference type="SAM" id="SignalP"/>
    </source>
</evidence>
<evidence type="ECO:0000259" key="2">
    <source>
        <dbReference type="Pfam" id="PF12697"/>
    </source>
</evidence>
<keyword evidence="4" id="KW-1185">Reference proteome</keyword>